<keyword evidence="6" id="KW-0934">Plastid</keyword>
<name>A0A1X9PTZ3_9RHOD</name>
<keyword evidence="3 4" id="KW-0687">Ribonucleoprotein</keyword>
<accession>A0A1X9PTZ3</accession>
<feature type="domain" description="Large ribosomal subunit protein uL6 alpha-beta" evidence="5">
    <location>
        <begin position="11"/>
        <end position="82"/>
    </location>
</feature>
<dbReference type="PRINTS" id="PR00059">
    <property type="entry name" value="RIBOSOMALL6"/>
</dbReference>
<dbReference type="GO" id="GO:0002181">
    <property type="term" value="P:cytoplasmic translation"/>
    <property type="evidence" value="ECO:0007669"/>
    <property type="project" value="TreeGrafter"/>
</dbReference>
<evidence type="ECO:0000256" key="3">
    <source>
        <dbReference type="ARBA" id="ARBA00023274"/>
    </source>
</evidence>
<feature type="domain" description="Large ribosomal subunit protein uL6 alpha-beta" evidence="5">
    <location>
        <begin position="91"/>
        <end position="164"/>
    </location>
</feature>
<evidence type="ECO:0000256" key="2">
    <source>
        <dbReference type="ARBA" id="ARBA00022980"/>
    </source>
</evidence>
<evidence type="ECO:0000256" key="1">
    <source>
        <dbReference type="ARBA" id="ARBA00009356"/>
    </source>
</evidence>
<dbReference type="PANTHER" id="PTHR11655">
    <property type="entry name" value="60S/50S RIBOSOMAL PROTEIN L6/L9"/>
    <property type="match status" value="1"/>
</dbReference>
<dbReference type="InterPro" id="IPR000702">
    <property type="entry name" value="Ribosomal_uL6-like"/>
</dbReference>
<dbReference type="InterPro" id="IPR036789">
    <property type="entry name" value="Ribosomal_uL6-like_a/b-dom_sf"/>
</dbReference>
<proteinExistence type="inferred from homology"/>
<dbReference type="PANTHER" id="PTHR11655:SF14">
    <property type="entry name" value="LARGE RIBOSOMAL SUBUNIT PROTEIN UL6M"/>
    <property type="match status" value="1"/>
</dbReference>
<dbReference type="GO" id="GO:0019843">
    <property type="term" value="F:rRNA binding"/>
    <property type="evidence" value="ECO:0007669"/>
    <property type="project" value="InterPro"/>
</dbReference>
<dbReference type="Pfam" id="PF00347">
    <property type="entry name" value="Ribosomal_L6"/>
    <property type="match status" value="2"/>
</dbReference>
<protein>
    <submittedName>
        <fullName evidence="6">50S ribosomal protein L6</fullName>
    </submittedName>
</protein>
<dbReference type="GO" id="GO:0003735">
    <property type="term" value="F:structural constituent of ribosome"/>
    <property type="evidence" value="ECO:0007669"/>
    <property type="project" value="InterPro"/>
</dbReference>
<dbReference type="EMBL" id="KY709210">
    <property type="protein sequence ID" value="ARO90979.1"/>
    <property type="molecule type" value="Genomic_DNA"/>
</dbReference>
<keyword evidence="6" id="KW-0150">Chloroplast</keyword>
<dbReference type="NCBIfam" id="TIGR03654">
    <property type="entry name" value="L6_bact"/>
    <property type="match status" value="1"/>
</dbReference>
<evidence type="ECO:0000313" key="6">
    <source>
        <dbReference type="EMBL" id="ARO90979.1"/>
    </source>
</evidence>
<gene>
    <name evidence="6" type="primary">rpl6</name>
</gene>
<comment type="similarity">
    <text evidence="1 4">Belongs to the universal ribosomal protein uL6 family.</text>
</comment>
<dbReference type="InterPro" id="IPR020040">
    <property type="entry name" value="Ribosomal_uL6_a/b-dom"/>
</dbReference>
<dbReference type="Gene3D" id="3.90.930.12">
    <property type="entry name" value="Ribosomal protein L6, alpha-beta domain"/>
    <property type="match status" value="2"/>
</dbReference>
<sequence length="179" mass="20093">MSSLTKKIIQIPSTVDVKIDNQLIEVEGPKGSLTRVMHSNISIQKVDDQIIVNKRLNNRLSNQLYGLTRTIINNMVIGVSTGFEKHLEIRGVGYRSQIEGTTLILNIGYTNPVKIIPSSDIKIQVENNTKITVSGYDKEILGEMASYIRSIRSPEPYKGKGIRYQGEVVVRFDCLLIVF</sequence>
<dbReference type="SUPFAM" id="SSF56053">
    <property type="entry name" value="Ribosomal protein L6"/>
    <property type="match status" value="2"/>
</dbReference>
<geneLocation type="chloroplast" evidence="6"/>
<evidence type="ECO:0000256" key="4">
    <source>
        <dbReference type="RuleBase" id="RU003869"/>
    </source>
</evidence>
<reference evidence="6" key="1">
    <citation type="submission" date="2017-03" db="EMBL/GenBank/DDBJ databases">
        <title>The new red algal subphylum Proteorhodophytina comprises the largest and most divergent plastid genomes known.</title>
        <authorList>
            <person name="Munoz-Gomez S.A."/>
            <person name="Mejia-Franco F.G."/>
            <person name="Durnin K."/>
            <person name="Morgan C."/>
            <person name="Grisdale C.J."/>
            <person name="Archibald J.M."/>
            <person name="Slamovits C.H."/>
        </authorList>
    </citation>
    <scope>NUCLEOTIDE SEQUENCE</scope>
    <source>
        <strain evidence="6">NIES-2662</strain>
    </source>
</reference>
<organism evidence="6">
    <name type="scientific">Corynoplastis japonica</name>
    <dbReference type="NCBI Taxonomy" id="700918"/>
    <lineage>
        <taxon>Eukaryota</taxon>
        <taxon>Rhodophyta</taxon>
        <taxon>Rhodellophyceae</taxon>
        <taxon>Rhodellales</taxon>
        <taxon>Rhodellaceae</taxon>
        <taxon>Corynoplastis</taxon>
    </lineage>
</organism>
<evidence type="ECO:0000259" key="5">
    <source>
        <dbReference type="Pfam" id="PF00347"/>
    </source>
</evidence>
<dbReference type="InterPro" id="IPR019906">
    <property type="entry name" value="Ribosomal_uL6_bac-type"/>
</dbReference>
<dbReference type="PIRSF" id="PIRSF002162">
    <property type="entry name" value="Ribosomal_L6"/>
    <property type="match status" value="1"/>
</dbReference>
<dbReference type="InterPro" id="IPR002358">
    <property type="entry name" value="Ribosomal_uL6_CS"/>
</dbReference>
<dbReference type="AlphaFoldDB" id="A0A1X9PTZ3"/>
<keyword evidence="2 4" id="KW-0689">Ribosomal protein</keyword>
<dbReference type="GO" id="GO:0022625">
    <property type="term" value="C:cytosolic large ribosomal subunit"/>
    <property type="evidence" value="ECO:0007669"/>
    <property type="project" value="TreeGrafter"/>
</dbReference>
<dbReference type="PROSITE" id="PS00525">
    <property type="entry name" value="RIBOSOMAL_L6_1"/>
    <property type="match status" value="1"/>
</dbReference>